<evidence type="ECO:0000313" key="13">
    <source>
        <dbReference type="Proteomes" id="UP000095751"/>
    </source>
</evidence>
<keyword evidence="4 9" id="KW-1133">Transmembrane helix</keyword>
<keyword evidence="13" id="KW-1185">Reference proteome</keyword>
<dbReference type="Proteomes" id="UP000095751">
    <property type="component" value="Unassembled WGS sequence"/>
</dbReference>
<evidence type="ECO:0000256" key="3">
    <source>
        <dbReference type="ARBA" id="ARBA00022692"/>
    </source>
</evidence>
<feature type="signal peptide" evidence="10">
    <location>
        <begin position="1"/>
        <end position="29"/>
    </location>
</feature>
<feature type="region of interest" description="Disordered" evidence="8">
    <location>
        <begin position="477"/>
        <end position="498"/>
    </location>
</feature>
<keyword evidence="2" id="KW-1003">Cell membrane</keyword>
<feature type="transmembrane region" description="Helical" evidence="9">
    <location>
        <begin position="205"/>
        <end position="227"/>
    </location>
</feature>
<dbReference type="Gene3D" id="3.40.190.10">
    <property type="entry name" value="Periplasmic binding protein-like II"/>
    <property type="match status" value="1"/>
</dbReference>
<keyword evidence="6" id="KW-0675">Receptor</keyword>
<protein>
    <recommendedName>
        <fullName evidence="11">Ionotropic glutamate receptor C-terminal domain-containing protein</fullName>
    </recommendedName>
</protein>
<dbReference type="Gene3D" id="1.10.287.70">
    <property type="match status" value="1"/>
</dbReference>
<feature type="compositionally biased region" description="Low complexity" evidence="8">
    <location>
        <begin position="489"/>
        <end position="498"/>
    </location>
</feature>
<accession>A0A1E7EUI8</accession>
<keyword evidence="10" id="KW-0732">Signal</keyword>
<evidence type="ECO:0000259" key="11">
    <source>
        <dbReference type="Pfam" id="PF00060"/>
    </source>
</evidence>
<dbReference type="SUPFAM" id="SSF53850">
    <property type="entry name" value="Periplasmic binding protein-like II"/>
    <property type="match status" value="1"/>
</dbReference>
<dbReference type="PANTHER" id="PTHR42643:SF24">
    <property type="entry name" value="IONOTROPIC RECEPTOR 60A"/>
    <property type="match status" value="1"/>
</dbReference>
<evidence type="ECO:0000313" key="12">
    <source>
        <dbReference type="EMBL" id="OEU09698.1"/>
    </source>
</evidence>
<keyword evidence="5 9" id="KW-0472">Membrane</keyword>
<dbReference type="KEGG" id="fcy:FRACYDRAFT_247955"/>
<keyword evidence="7" id="KW-0325">Glycoprotein</keyword>
<evidence type="ECO:0000256" key="7">
    <source>
        <dbReference type="ARBA" id="ARBA00023180"/>
    </source>
</evidence>
<feature type="transmembrane region" description="Helical" evidence="9">
    <location>
        <begin position="519"/>
        <end position="538"/>
    </location>
</feature>
<organism evidence="12 13">
    <name type="scientific">Fragilariopsis cylindrus CCMP1102</name>
    <dbReference type="NCBI Taxonomy" id="635003"/>
    <lineage>
        <taxon>Eukaryota</taxon>
        <taxon>Sar</taxon>
        <taxon>Stramenopiles</taxon>
        <taxon>Ochrophyta</taxon>
        <taxon>Bacillariophyta</taxon>
        <taxon>Bacillariophyceae</taxon>
        <taxon>Bacillariophycidae</taxon>
        <taxon>Bacillariales</taxon>
        <taxon>Bacillariaceae</taxon>
        <taxon>Fragilariopsis</taxon>
    </lineage>
</organism>
<dbReference type="InterPro" id="IPR001320">
    <property type="entry name" value="Iontro_rcpt_C"/>
</dbReference>
<dbReference type="InterPro" id="IPR052192">
    <property type="entry name" value="Insect_Ionotropic_Sensory_Rcpt"/>
</dbReference>
<name>A0A1E7EUI8_9STRA</name>
<keyword evidence="3 9" id="KW-0812">Transmembrane</keyword>
<evidence type="ECO:0000256" key="10">
    <source>
        <dbReference type="SAM" id="SignalP"/>
    </source>
</evidence>
<dbReference type="AlphaFoldDB" id="A0A1E7EUI8"/>
<feature type="chain" id="PRO_5009192252" description="Ionotropic glutamate receptor C-terminal domain-containing protein" evidence="10">
    <location>
        <begin position="30"/>
        <end position="631"/>
    </location>
</feature>
<dbReference type="InParanoid" id="A0A1E7EUI8"/>
<dbReference type="Pfam" id="PF00060">
    <property type="entry name" value="Lig_chan"/>
    <property type="match status" value="1"/>
</dbReference>
<dbReference type="EMBL" id="KV784374">
    <property type="protein sequence ID" value="OEU09698.1"/>
    <property type="molecule type" value="Genomic_DNA"/>
</dbReference>
<evidence type="ECO:0000256" key="4">
    <source>
        <dbReference type="ARBA" id="ARBA00022989"/>
    </source>
</evidence>
<comment type="subcellular location">
    <subcellularLocation>
        <location evidence="1">Cell membrane</location>
        <topology evidence="1">Multi-pass membrane protein</topology>
    </subcellularLocation>
</comment>
<evidence type="ECO:0000256" key="9">
    <source>
        <dbReference type="SAM" id="Phobius"/>
    </source>
</evidence>
<dbReference type="GO" id="GO:0015276">
    <property type="term" value="F:ligand-gated monoatomic ion channel activity"/>
    <property type="evidence" value="ECO:0007669"/>
    <property type="project" value="InterPro"/>
</dbReference>
<evidence type="ECO:0000256" key="5">
    <source>
        <dbReference type="ARBA" id="ARBA00023136"/>
    </source>
</evidence>
<feature type="domain" description="Ionotropic glutamate receptor C-terminal" evidence="11">
    <location>
        <begin position="211"/>
        <end position="525"/>
    </location>
</feature>
<feature type="transmembrane region" description="Helical" evidence="9">
    <location>
        <begin position="282"/>
        <end position="300"/>
    </location>
</feature>
<proteinExistence type="predicted"/>
<dbReference type="GO" id="GO:0005886">
    <property type="term" value="C:plasma membrane"/>
    <property type="evidence" value="ECO:0007669"/>
    <property type="project" value="UniProtKB-SubCell"/>
</dbReference>
<evidence type="ECO:0000256" key="6">
    <source>
        <dbReference type="ARBA" id="ARBA00023170"/>
    </source>
</evidence>
<evidence type="ECO:0000256" key="8">
    <source>
        <dbReference type="SAM" id="MobiDB-lite"/>
    </source>
</evidence>
<sequence>MMMFKRIFDRIVLLLSLLLLLRPIIIVGGKELWEIDGVTYLTPDDINLNNNGDNSSSNYRQSFCDEYKYMIDNNVEVKDALNGIKLNVLIISDDEEGYFYYNDNNNGIGATGIYANILEYIAQSANFTMNVTVAPYPTSDMNTTFTEQLVWGTQNYDIFVADWERSSERINLGINFVDEFIDSSYIIVRSIDDETNKTKVVWTNWLAPFTMSVWFVLLATIICSSFVHQFLEHLRKNAYDRSDNGNTSKNKSTKATIDNIYLSFLNFTQQFSYEPSSLSGKIFSISFVFWSMLIGAAYTANLASLLVERSTGGLVINTIQDAIDNKMNICVRGFSNMDEYFTKVYPESIPFMVKANYRGELYDMLNDNQCDIAIGAKQHYETIIMKEEYNPDCKLQWNGRKIKEVGGSFATKSDPGIKCTSLIAEVFNFYTNKMITDGYLEELWNTHEAREATRDTSCYGNTIDNIDIDVRSRRNLNGKANTNSHHRSLSSISASGSIEDNSDDIDAEPLNLNQMAGTFLLHVVGSTISIIVGLLSFWNKKRRRNKKKARQGQVEVNTIKDDQAYPYSVEEEEEEEVNTIKDDQAYPYSVEENNCGSRRSQLQQFDELTKRMDDIHNTMLSLMAATKTKET</sequence>
<reference evidence="12 13" key="1">
    <citation type="submission" date="2016-09" db="EMBL/GenBank/DDBJ databases">
        <title>Extensive genetic diversity and differential bi-allelic expression allows diatom success in the polar Southern Ocean.</title>
        <authorList>
            <consortium name="DOE Joint Genome Institute"/>
            <person name="Mock T."/>
            <person name="Otillar R.P."/>
            <person name="Strauss J."/>
            <person name="Dupont C."/>
            <person name="Frickenhaus S."/>
            <person name="Maumus F."/>
            <person name="Mcmullan M."/>
            <person name="Sanges R."/>
            <person name="Schmutz J."/>
            <person name="Toseland A."/>
            <person name="Valas R."/>
            <person name="Veluchamy A."/>
            <person name="Ward B.J."/>
            <person name="Allen A."/>
            <person name="Barry K."/>
            <person name="Falciatore A."/>
            <person name="Ferrante M."/>
            <person name="Fortunato A.E."/>
            <person name="Gloeckner G."/>
            <person name="Gruber A."/>
            <person name="Hipkin R."/>
            <person name="Janech M."/>
            <person name="Kroth P."/>
            <person name="Leese F."/>
            <person name="Lindquist E."/>
            <person name="Lyon B.R."/>
            <person name="Martin J."/>
            <person name="Mayer C."/>
            <person name="Parker M."/>
            <person name="Quesneville H."/>
            <person name="Raymond J."/>
            <person name="Uhlig C."/>
            <person name="Valentin K.U."/>
            <person name="Worden A.Z."/>
            <person name="Armbrust E.V."/>
            <person name="Bowler C."/>
            <person name="Green B."/>
            <person name="Moulton V."/>
            <person name="Van Oosterhout C."/>
            <person name="Grigoriev I."/>
        </authorList>
    </citation>
    <scope>NUCLEOTIDE SEQUENCE [LARGE SCALE GENOMIC DNA]</scope>
    <source>
        <strain evidence="12 13">CCMP1102</strain>
    </source>
</reference>
<dbReference type="PANTHER" id="PTHR42643">
    <property type="entry name" value="IONOTROPIC RECEPTOR 20A-RELATED"/>
    <property type="match status" value="1"/>
</dbReference>
<dbReference type="OrthoDB" id="44485at2759"/>
<evidence type="ECO:0000256" key="2">
    <source>
        <dbReference type="ARBA" id="ARBA00022475"/>
    </source>
</evidence>
<gene>
    <name evidence="12" type="ORF">FRACYDRAFT_247955</name>
</gene>
<evidence type="ECO:0000256" key="1">
    <source>
        <dbReference type="ARBA" id="ARBA00004651"/>
    </source>
</evidence>